<protein>
    <submittedName>
        <fullName evidence="2">Uncharacterized protein</fullName>
    </submittedName>
</protein>
<dbReference type="InParanoid" id="A0A212EQC6"/>
<dbReference type="EMBL" id="AGBW02013278">
    <property type="protein sequence ID" value="OWR43664.1"/>
    <property type="molecule type" value="Genomic_DNA"/>
</dbReference>
<evidence type="ECO:0000313" key="3">
    <source>
        <dbReference type="Proteomes" id="UP000007151"/>
    </source>
</evidence>
<proteinExistence type="predicted"/>
<organism evidence="2 3">
    <name type="scientific">Danaus plexippus plexippus</name>
    <dbReference type="NCBI Taxonomy" id="278856"/>
    <lineage>
        <taxon>Eukaryota</taxon>
        <taxon>Metazoa</taxon>
        <taxon>Ecdysozoa</taxon>
        <taxon>Arthropoda</taxon>
        <taxon>Hexapoda</taxon>
        <taxon>Insecta</taxon>
        <taxon>Pterygota</taxon>
        <taxon>Neoptera</taxon>
        <taxon>Endopterygota</taxon>
        <taxon>Lepidoptera</taxon>
        <taxon>Glossata</taxon>
        <taxon>Ditrysia</taxon>
        <taxon>Papilionoidea</taxon>
        <taxon>Nymphalidae</taxon>
        <taxon>Danainae</taxon>
        <taxon>Danaini</taxon>
        <taxon>Danaina</taxon>
        <taxon>Danaus</taxon>
        <taxon>Danaus</taxon>
    </lineage>
</organism>
<evidence type="ECO:0000256" key="1">
    <source>
        <dbReference type="SAM" id="MobiDB-lite"/>
    </source>
</evidence>
<accession>A0A212EQC6</accession>
<sequence length="62" mass="7013">MKSKPGLALITKRRRRAGAWGATGRCRPLETSTTRKYNQPSRNAAYIPPPPRTHHIPTTDHH</sequence>
<comment type="caution">
    <text evidence="2">The sequence shown here is derived from an EMBL/GenBank/DDBJ whole genome shotgun (WGS) entry which is preliminary data.</text>
</comment>
<name>A0A212EQC6_DANPL</name>
<dbReference type="AlphaFoldDB" id="A0A212EQC6"/>
<reference evidence="2 3" key="1">
    <citation type="journal article" date="2011" name="Cell">
        <title>The monarch butterfly genome yields insights into long-distance migration.</title>
        <authorList>
            <person name="Zhan S."/>
            <person name="Merlin C."/>
            <person name="Boore J.L."/>
            <person name="Reppert S.M."/>
        </authorList>
    </citation>
    <scope>NUCLEOTIDE SEQUENCE [LARGE SCALE GENOMIC DNA]</scope>
    <source>
        <strain evidence="2">F-2</strain>
    </source>
</reference>
<keyword evidence="3" id="KW-1185">Reference proteome</keyword>
<evidence type="ECO:0000313" key="2">
    <source>
        <dbReference type="EMBL" id="OWR43664.1"/>
    </source>
</evidence>
<feature type="compositionally biased region" description="Polar residues" evidence="1">
    <location>
        <begin position="30"/>
        <end position="42"/>
    </location>
</feature>
<dbReference type="Proteomes" id="UP000007151">
    <property type="component" value="Unassembled WGS sequence"/>
</dbReference>
<feature type="region of interest" description="Disordered" evidence="1">
    <location>
        <begin position="24"/>
        <end position="62"/>
    </location>
</feature>
<gene>
    <name evidence="2" type="ORF">KGM_201002</name>
</gene>
<dbReference type="KEGG" id="dpl:KGM_201002"/>